<reference evidence="4 5" key="1">
    <citation type="submission" date="2016-01" db="EMBL/GenBank/DDBJ databases">
        <title>The new phylogeny of the genus Mycobacterium.</title>
        <authorList>
            <person name="Tarcisio F."/>
            <person name="Conor M."/>
            <person name="Antonella G."/>
            <person name="Elisabetta G."/>
            <person name="Giulia F.S."/>
            <person name="Sara T."/>
            <person name="Anna F."/>
            <person name="Clotilde B."/>
            <person name="Roberto B."/>
            <person name="Veronica D.S."/>
            <person name="Fabio R."/>
            <person name="Monica P."/>
            <person name="Olivier J."/>
            <person name="Enrico T."/>
            <person name="Nicola S."/>
        </authorList>
    </citation>
    <scope>NUCLEOTIDE SEQUENCE [LARGE SCALE GENOMIC DNA]</scope>
    <source>
        <strain evidence="4 5">DSM 45731</strain>
    </source>
</reference>
<sequence length="316" mass="34487">MTNAETGQFTFAHPALLYRTQQEYLDCLLPFITESVKADAAVLVAVPGPNLALLDEALGSSADHVVMADMTLAGRNPGRILGEVLSSFVEKHRDQPVRMVGEPIWPSRSELEYPACVQHEALINHAFTGRDVTVVCPYDVAQLDPDVIVDAHCTHPVLWQHGSSEQDSPTFAPDEVWARYNQPLSSDPTAVKYTARNLADLSGARAFAGAYAQWFGLPPRKTADLQLIASELATSSLTETGGPCRLALWRYDGHMVCEARDGGYLDDPLTGRRPYGSDNARGRGLYVVNAVADLVRTHSSPEATTIHAYLRLDETA</sequence>
<dbReference type="Proteomes" id="UP000194000">
    <property type="component" value="Unassembled WGS sequence"/>
</dbReference>
<gene>
    <name evidence="4" type="ORF">AWC06_03175</name>
</gene>
<dbReference type="OrthoDB" id="4088450at2"/>
<dbReference type="CDD" id="cd16936">
    <property type="entry name" value="HATPase_RsbW-like"/>
    <property type="match status" value="1"/>
</dbReference>
<dbReference type="EMBL" id="LQOW01000031">
    <property type="protein sequence ID" value="ORV57182.1"/>
    <property type="molecule type" value="Genomic_DNA"/>
</dbReference>
<dbReference type="STRING" id="1260918.AWC06_03175"/>
<dbReference type="InterPro" id="IPR025847">
    <property type="entry name" value="MEDS_domain"/>
</dbReference>
<proteinExistence type="predicted"/>
<evidence type="ECO:0000259" key="2">
    <source>
        <dbReference type="Pfam" id="PF13581"/>
    </source>
</evidence>
<keyword evidence="1" id="KW-0723">Serine/threonine-protein kinase</keyword>
<dbReference type="GO" id="GO:0004674">
    <property type="term" value="F:protein serine/threonine kinase activity"/>
    <property type="evidence" value="ECO:0007669"/>
    <property type="project" value="UniProtKB-KW"/>
</dbReference>
<keyword evidence="1" id="KW-0418">Kinase</keyword>
<evidence type="ECO:0000259" key="3">
    <source>
        <dbReference type="Pfam" id="PF14417"/>
    </source>
</evidence>
<dbReference type="InterPro" id="IPR036890">
    <property type="entry name" value="HATPase_C_sf"/>
</dbReference>
<accession>A0A1X1UK69</accession>
<evidence type="ECO:0008006" key="6">
    <source>
        <dbReference type="Google" id="ProtNLM"/>
    </source>
</evidence>
<dbReference type="RefSeq" id="WP_085199991.1">
    <property type="nucleotide sequence ID" value="NZ_JACKVI010000012.1"/>
</dbReference>
<feature type="domain" description="MEDS" evidence="3">
    <location>
        <begin position="13"/>
        <end position="156"/>
    </location>
</feature>
<dbReference type="Pfam" id="PF14417">
    <property type="entry name" value="MEDS"/>
    <property type="match status" value="1"/>
</dbReference>
<name>A0A1X1UK69_9MYCO</name>
<keyword evidence="1" id="KW-0808">Transferase</keyword>
<dbReference type="Gene3D" id="3.30.565.10">
    <property type="entry name" value="Histidine kinase-like ATPase, C-terminal domain"/>
    <property type="match status" value="1"/>
</dbReference>
<dbReference type="NCBIfam" id="NF041045">
    <property type="entry name" value="RsbA_anti_sig"/>
    <property type="match status" value="1"/>
</dbReference>
<comment type="caution">
    <text evidence="4">The sequence shown here is derived from an EMBL/GenBank/DDBJ whole genome shotgun (WGS) entry which is preliminary data.</text>
</comment>
<dbReference type="InterPro" id="IPR050267">
    <property type="entry name" value="Anti-sigma-factor_SerPK"/>
</dbReference>
<protein>
    <recommendedName>
        <fullName evidence="6">Regulator of Sig8</fullName>
    </recommendedName>
</protein>
<dbReference type="InterPro" id="IPR003594">
    <property type="entry name" value="HATPase_dom"/>
</dbReference>
<keyword evidence="5" id="KW-1185">Reference proteome</keyword>
<dbReference type="PANTHER" id="PTHR35526:SF3">
    <property type="entry name" value="ANTI-SIGMA-F FACTOR RSBW"/>
    <property type="match status" value="1"/>
</dbReference>
<evidence type="ECO:0000256" key="1">
    <source>
        <dbReference type="ARBA" id="ARBA00022527"/>
    </source>
</evidence>
<dbReference type="PANTHER" id="PTHR35526">
    <property type="entry name" value="ANTI-SIGMA-F FACTOR RSBW-RELATED"/>
    <property type="match status" value="1"/>
</dbReference>
<evidence type="ECO:0000313" key="5">
    <source>
        <dbReference type="Proteomes" id="UP000194000"/>
    </source>
</evidence>
<dbReference type="InterPro" id="IPR047718">
    <property type="entry name" value="RsbA-like_anti_sig"/>
</dbReference>
<organism evidence="4 5">
    <name type="scientific">Mycobacterium fragae</name>
    <dbReference type="NCBI Taxonomy" id="1260918"/>
    <lineage>
        <taxon>Bacteria</taxon>
        <taxon>Bacillati</taxon>
        <taxon>Actinomycetota</taxon>
        <taxon>Actinomycetes</taxon>
        <taxon>Mycobacteriales</taxon>
        <taxon>Mycobacteriaceae</taxon>
        <taxon>Mycobacterium</taxon>
    </lineage>
</organism>
<evidence type="ECO:0000313" key="4">
    <source>
        <dbReference type="EMBL" id="ORV57182.1"/>
    </source>
</evidence>
<dbReference type="Pfam" id="PF13581">
    <property type="entry name" value="HATPase_c_2"/>
    <property type="match status" value="1"/>
</dbReference>
<dbReference type="AlphaFoldDB" id="A0A1X1UK69"/>
<feature type="domain" description="Histidine kinase/HSP90-like ATPase" evidence="2">
    <location>
        <begin position="197"/>
        <end position="307"/>
    </location>
</feature>